<dbReference type="InterPro" id="IPR029032">
    <property type="entry name" value="AhpD-like"/>
</dbReference>
<dbReference type="AlphaFoldDB" id="A0A8J2YQN0"/>
<dbReference type="PANTHER" id="PTHR33570:SF2">
    <property type="entry name" value="CARBOXYMUCONOLACTONE DECARBOXYLASE-LIKE DOMAIN-CONTAINING PROTEIN"/>
    <property type="match status" value="1"/>
</dbReference>
<dbReference type="EMBL" id="BMJQ01000002">
    <property type="protein sequence ID" value="GGF06223.1"/>
    <property type="molecule type" value="Genomic_DNA"/>
</dbReference>
<reference evidence="2" key="2">
    <citation type="submission" date="2020-09" db="EMBL/GenBank/DDBJ databases">
        <authorList>
            <person name="Sun Q."/>
            <person name="Zhou Y."/>
        </authorList>
    </citation>
    <scope>NUCLEOTIDE SEQUENCE</scope>
    <source>
        <strain evidence="2">CGMCC 1.15725</strain>
    </source>
</reference>
<comment type="caution">
    <text evidence="2">The sequence shown here is derived from an EMBL/GenBank/DDBJ whole genome shotgun (WGS) entry which is preliminary data.</text>
</comment>
<gene>
    <name evidence="2" type="primary">pcaC</name>
    <name evidence="2" type="ORF">GCM10011611_09650</name>
</gene>
<proteinExistence type="predicted"/>
<organism evidence="2 3">
    <name type="scientific">Aliidongia dinghuensis</name>
    <dbReference type="NCBI Taxonomy" id="1867774"/>
    <lineage>
        <taxon>Bacteria</taxon>
        <taxon>Pseudomonadati</taxon>
        <taxon>Pseudomonadota</taxon>
        <taxon>Alphaproteobacteria</taxon>
        <taxon>Rhodospirillales</taxon>
        <taxon>Dongiaceae</taxon>
        <taxon>Aliidongia</taxon>
    </lineage>
</organism>
<dbReference type="PANTHER" id="PTHR33570">
    <property type="entry name" value="4-CARBOXYMUCONOLACTONE DECARBOXYLASE FAMILY PROTEIN"/>
    <property type="match status" value="1"/>
</dbReference>
<dbReference type="InterPro" id="IPR003779">
    <property type="entry name" value="CMD-like"/>
</dbReference>
<protein>
    <submittedName>
        <fullName evidence="2">4-carboxymuconolactone decarboxylase</fullName>
    </submittedName>
</protein>
<evidence type="ECO:0000313" key="2">
    <source>
        <dbReference type="EMBL" id="GGF06223.1"/>
    </source>
</evidence>
<dbReference type="Gene3D" id="1.20.1290.10">
    <property type="entry name" value="AhpD-like"/>
    <property type="match status" value="1"/>
</dbReference>
<accession>A0A8J2YQN0</accession>
<dbReference type="Pfam" id="PF02627">
    <property type="entry name" value="CMD"/>
    <property type="match status" value="1"/>
</dbReference>
<dbReference type="InterPro" id="IPR012788">
    <property type="entry name" value="Decarb_PcaC"/>
</dbReference>
<dbReference type="RefSeq" id="WP_189043054.1">
    <property type="nucleotide sequence ID" value="NZ_BMJQ01000002.1"/>
</dbReference>
<sequence>MDDELYARGMKVRRAVLGDAHVDRATQKITDFDRDFQEHITRHAWGAIWDRPGLDRRVKHLITITLMAALGHEEEFAMHLRATRQTGVTADEVKEALMHVAVYAGVPMANSAFRIAKTVFAEMEQQP</sequence>
<feature type="domain" description="Carboxymuconolactone decarboxylase-like" evidence="1">
    <location>
        <begin position="35"/>
        <end position="117"/>
    </location>
</feature>
<keyword evidence="3" id="KW-1185">Reference proteome</keyword>
<dbReference type="NCBIfam" id="TIGR02425">
    <property type="entry name" value="decarb_PcaC"/>
    <property type="match status" value="1"/>
</dbReference>
<dbReference type="GO" id="GO:0051920">
    <property type="term" value="F:peroxiredoxin activity"/>
    <property type="evidence" value="ECO:0007669"/>
    <property type="project" value="InterPro"/>
</dbReference>
<reference evidence="2" key="1">
    <citation type="journal article" date="2014" name="Int. J. Syst. Evol. Microbiol.">
        <title>Complete genome sequence of Corynebacterium casei LMG S-19264T (=DSM 44701T), isolated from a smear-ripened cheese.</title>
        <authorList>
            <consortium name="US DOE Joint Genome Institute (JGI-PGF)"/>
            <person name="Walter F."/>
            <person name="Albersmeier A."/>
            <person name="Kalinowski J."/>
            <person name="Ruckert C."/>
        </authorList>
    </citation>
    <scope>NUCLEOTIDE SEQUENCE</scope>
    <source>
        <strain evidence="2">CGMCC 1.15725</strain>
    </source>
</reference>
<evidence type="ECO:0000313" key="3">
    <source>
        <dbReference type="Proteomes" id="UP000646365"/>
    </source>
</evidence>
<evidence type="ECO:0000259" key="1">
    <source>
        <dbReference type="Pfam" id="PF02627"/>
    </source>
</evidence>
<dbReference type="InterPro" id="IPR052512">
    <property type="entry name" value="4CMD/NDH-1_regulator"/>
</dbReference>
<dbReference type="SUPFAM" id="SSF69118">
    <property type="entry name" value="AhpD-like"/>
    <property type="match status" value="1"/>
</dbReference>
<name>A0A8J2YQN0_9PROT</name>
<dbReference type="Proteomes" id="UP000646365">
    <property type="component" value="Unassembled WGS sequence"/>
</dbReference>